<dbReference type="EMBL" id="CP027569">
    <property type="protein sequence ID" value="AVO26592.1"/>
    <property type="molecule type" value="Genomic_DNA"/>
</dbReference>
<dbReference type="GO" id="GO:0006139">
    <property type="term" value="P:nucleobase-containing compound metabolic process"/>
    <property type="evidence" value="ECO:0007669"/>
    <property type="project" value="InterPro"/>
</dbReference>
<evidence type="ECO:0008006" key="3">
    <source>
        <dbReference type="Google" id="ProtNLM"/>
    </source>
</evidence>
<dbReference type="Proteomes" id="UP000238358">
    <property type="component" value="Chromosome"/>
</dbReference>
<dbReference type="RefSeq" id="WP_027894707.1">
    <property type="nucleotide sequence ID" value="NZ_CP027569.1"/>
</dbReference>
<protein>
    <recommendedName>
        <fullName evidence="3">YqgF/RNase H-like domain-containing protein</fullName>
    </recommendedName>
</protein>
<name>A0A2S0M572_MEGEL</name>
<dbReference type="InterPro" id="IPR037027">
    <property type="entry name" value="YqgF/RNaseH-like_dom_sf"/>
</dbReference>
<gene>
    <name evidence="1" type="ORF">C6Y28_02600</name>
</gene>
<sequence length="139" mass="15927">MIFAIDPGSEKTGTAVVSEDGSLVTKAIVPTPELGDYLSRVYETHPFSHIVMGDGTNHKKLQPLVEQWIARDHQDITFSLTDEKFTTVEGRKLYFKYTPRRGWRRFVPLSFQYPPEPVDDFVAWIIGRRYLAKQRGGNP</sequence>
<evidence type="ECO:0000313" key="2">
    <source>
        <dbReference type="Proteomes" id="UP000238358"/>
    </source>
</evidence>
<reference evidence="1 2" key="1">
    <citation type="journal article" date="2018" name="Genome Announc.">
        <title>Complete genomes of two Megasphaera elsdenii strains, NCIMB 702410 and ATCC 25940.</title>
        <authorList>
            <person name="Hatmaker E.A."/>
            <person name="O'Dell K."/>
            <person name="Riley L.A."/>
            <person name="Klingeman D.M."/>
            <person name="Guss A.M."/>
        </authorList>
    </citation>
    <scope>NUCLEOTIDE SEQUENCE [LARGE SCALE GENOMIC DNA]</scope>
    <source>
        <strain evidence="1 2">NCIMB702410</strain>
    </source>
</reference>
<dbReference type="InterPro" id="IPR012337">
    <property type="entry name" value="RNaseH-like_sf"/>
</dbReference>
<accession>A0A2S0M572</accession>
<dbReference type="SUPFAM" id="SSF53098">
    <property type="entry name" value="Ribonuclease H-like"/>
    <property type="match status" value="1"/>
</dbReference>
<dbReference type="AlphaFoldDB" id="A0A2S0M572"/>
<dbReference type="OrthoDB" id="5161at2"/>
<proteinExistence type="predicted"/>
<evidence type="ECO:0000313" key="1">
    <source>
        <dbReference type="EMBL" id="AVO26592.1"/>
    </source>
</evidence>
<dbReference type="Gene3D" id="3.30.420.140">
    <property type="entry name" value="YqgF/RNase H-like domain"/>
    <property type="match status" value="1"/>
</dbReference>
<organism evidence="1 2">
    <name type="scientific">Megasphaera elsdenii</name>
    <dbReference type="NCBI Taxonomy" id="907"/>
    <lineage>
        <taxon>Bacteria</taxon>
        <taxon>Bacillati</taxon>
        <taxon>Bacillota</taxon>
        <taxon>Negativicutes</taxon>
        <taxon>Veillonellales</taxon>
        <taxon>Veillonellaceae</taxon>
        <taxon>Megasphaera</taxon>
    </lineage>
</organism>